<accession>M6G7I6</accession>
<comment type="caution">
    <text evidence="1">The sequence shown here is derived from an EMBL/GenBank/DDBJ whole genome shotgun (WGS) entry which is preliminary data.</text>
</comment>
<dbReference type="AlphaFoldDB" id="M6G7I6"/>
<protein>
    <submittedName>
        <fullName evidence="1">Uncharacterized protein</fullName>
    </submittedName>
</protein>
<name>M6G7I6_LEPIR</name>
<dbReference type="EMBL" id="AFLW02000160">
    <property type="protein sequence ID" value="EMM80958.1"/>
    <property type="molecule type" value="Genomic_DNA"/>
</dbReference>
<organism evidence="1 2">
    <name type="scientific">Leptospira interrogans str. 2006001854</name>
    <dbReference type="NCBI Taxonomy" id="1001590"/>
    <lineage>
        <taxon>Bacteria</taxon>
        <taxon>Pseudomonadati</taxon>
        <taxon>Spirochaetota</taxon>
        <taxon>Spirochaetia</taxon>
        <taxon>Leptospirales</taxon>
        <taxon>Leptospiraceae</taxon>
        <taxon>Leptospira</taxon>
    </lineage>
</organism>
<evidence type="ECO:0000313" key="2">
    <source>
        <dbReference type="Proteomes" id="UP000012128"/>
    </source>
</evidence>
<sequence length="190" mass="22340">MFLSLKSLYSSANLMSVKKYGNLRKRKRKLLSASTPEQYIELSIKSKLTGPKKSSITSEWLTSTGYTIDDIKYARNRHPFWRKKRNQGSYERNSKRLEQHNYYRSDQKIVWDKTKLAKFFDLNSKGLTDHELAKNFRTSIPAVNHIRRKFRFASELLRLDKQKPAKGGILKLCTHSESVLKRLIREKEGK</sequence>
<gene>
    <name evidence="1" type="ORF">LEP1GSC037_3363</name>
</gene>
<evidence type="ECO:0000313" key="1">
    <source>
        <dbReference type="EMBL" id="EMM80958.1"/>
    </source>
</evidence>
<reference evidence="1 2" key="1">
    <citation type="submission" date="2013-01" db="EMBL/GenBank/DDBJ databases">
        <authorList>
            <person name="Harkins D.M."/>
            <person name="Durkin A.S."/>
            <person name="Brinkac L.M."/>
            <person name="Haft D.H."/>
            <person name="Selengut J.D."/>
            <person name="Sanka R."/>
            <person name="DePew J."/>
            <person name="Purushe J."/>
            <person name="Hospenthal D.R."/>
            <person name="Murray C.K."/>
            <person name="Pimentel G."/>
            <person name="Wasfy M."/>
            <person name="Parker T."/>
            <person name="Miller R.S."/>
            <person name="Vinetz J.M."/>
            <person name="Sutton G.G."/>
            <person name="Nierman W.C."/>
            <person name="Fouts D.E."/>
        </authorList>
    </citation>
    <scope>NUCLEOTIDE SEQUENCE [LARGE SCALE GENOMIC DNA]</scope>
    <source>
        <strain evidence="1 2">2006001854</strain>
    </source>
</reference>
<proteinExistence type="predicted"/>
<dbReference type="Proteomes" id="UP000012128">
    <property type="component" value="Unassembled WGS sequence"/>
</dbReference>
<dbReference type="NCBIfam" id="NF047781">
    <property type="entry name" value="LB099_fam"/>
    <property type="match status" value="1"/>
</dbReference>